<evidence type="ECO:0000256" key="1">
    <source>
        <dbReference type="ARBA" id="ARBA00001946"/>
    </source>
</evidence>
<feature type="domain" description="Nudix hydrolase" evidence="19">
    <location>
        <begin position="2"/>
        <end position="128"/>
    </location>
</feature>
<dbReference type="InterPro" id="IPR029119">
    <property type="entry name" value="MutY_C"/>
</dbReference>
<accession>A0A0A7ED33</accession>
<dbReference type="AlphaFoldDB" id="A0A0A7ED33"/>
<evidence type="ECO:0000256" key="7">
    <source>
        <dbReference type="ARBA" id="ARBA00022801"/>
    </source>
</evidence>
<dbReference type="InterPro" id="IPR003561">
    <property type="entry name" value="Mutator_MutT"/>
</dbReference>
<proteinExistence type="inferred from homology"/>
<evidence type="ECO:0000256" key="10">
    <source>
        <dbReference type="ARBA" id="ARBA00035861"/>
    </source>
</evidence>
<comment type="catalytic activity">
    <reaction evidence="11">
        <text>8-oxo-GTP + H2O = 8-oxo-GMP + diphosphate + H(+)</text>
        <dbReference type="Rhea" id="RHEA:67616"/>
        <dbReference type="ChEBI" id="CHEBI:15377"/>
        <dbReference type="ChEBI" id="CHEBI:15378"/>
        <dbReference type="ChEBI" id="CHEBI:33019"/>
        <dbReference type="ChEBI" id="CHEBI:143553"/>
        <dbReference type="ChEBI" id="CHEBI:145694"/>
    </reaction>
</comment>
<comment type="catalytic activity">
    <reaction evidence="10">
        <text>8-oxo-dGTP + H2O = 8-oxo-dGMP + diphosphate + H(+)</text>
        <dbReference type="Rhea" id="RHEA:31575"/>
        <dbReference type="ChEBI" id="CHEBI:15377"/>
        <dbReference type="ChEBI" id="CHEBI:15378"/>
        <dbReference type="ChEBI" id="CHEBI:33019"/>
        <dbReference type="ChEBI" id="CHEBI:63224"/>
        <dbReference type="ChEBI" id="CHEBI:77896"/>
        <dbReference type="EC" id="3.6.1.55"/>
    </reaction>
</comment>
<name>A0A0A7ED33_9GAMM</name>
<feature type="binding site" evidence="18">
    <location>
        <position position="57"/>
    </location>
    <ligand>
        <name>Mg(2+)</name>
        <dbReference type="ChEBI" id="CHEBI:18420"/>
    </ligand>
</feature>
<dbReference type="GO" id="GO:0044716">
    <property type="term" value="F:8-oxo-GDP phosphatase activity"/>
    <property type="evidence" value="ECO:0007669"/>
    <property type="project" value="TreeGrafter"/>
</dbReference>
<dbReference type="InterPro" id="IPR015797">
    <property type="entry name" value="NUDIX_hydrolase-like_dom_sf"/>
</dbReference>
<dbReference type="InterPro" id="IPR047127">
    <property type="entry name" value="MutT-like"/>
</dbReference>
<dbReference type="KEGG" id="pseo:OM33_01610"/>
<comment type="similarity">
    <text evidence="2">Belongs to the Nudix hydrolase family.</text>
</comment>
<dbReference type="Gene3D" id="3.90.79.10">
    <property type="entry name" value="Nucleoside Triphosphate Pyrophosphohydrolase"/>
    <property type="match status" value="1"/>
</dbReference>
<evidence type="ECO:0000256" key="12">
    <source>
        <dbReference type="ARBA" id="ARBA00038905"/>
    </source>
</evidence>
<dbReference type="PROSITE" id="PS51462">
    <property type="entry name" value="NUDIX"/>
    <property type="match status" value="1"/>
</dbReference>
<keyword evidence="9" id="KW-0234">DNA repair</keyword>
<dbReference type="Pfam" id="PF14815">
    <property type="entry name" value="NUDIX_4"/>
    <property type="match status" value="1"/>
</dbReference>
<feature type="binding site" evidence="18">
    <location>
        <position position="37"/>
    </location>
    <ligand>
        <name>Mg(2+)</name>
        <dbReference type="ChEBI" id="CHEBI:18420"/>
    </ligand>
</feature>
<evidence type="ECO:0000256" key="4">
    <source>
        <dbReference type="ARBA" id="ARBA00022705"/>
    </source>
</evidence>
<dbReference type="PROSITE" id="PS00893">
    <property type="entry name" value="NUDIX_BOX"/>
    <property type="match status" value="1"/>
</dbReference>
<gene>
    <name evidence="20" type="ORF">OM33_01610</name>
</gene>
<dbReference type="GO" id="GO:0006281">
    <property type="term" value="P:DNA repair"/>
    <property type="evidence" value="ECO:0007669"/>
    <property type="project" value="UniProtKB-KW"/>
</dbReference>
<evidence type="ECO:0000256" key="14">
    <source>
        <dbReference type="ARBA" id="ARBA00041592"/>
    </source>
</evidence>
<sequence length="129" mass="14554">MKKQVHVAVGVIKKDDLIFIAKRHELQHQGGKWEFPGGKVEAGETVTQALARELNEEIGIDVKSSTPFLEIHHDYPDKSVHLDIHLVEAFDGEARHLEGQDHKWVAISDLNNYEFPAANVVIIEKLQSN</sequence>
<comment type="cofactor">
    <cofactor evidence="1 18">
        <name>Mg(2+)</name>
        <dbReference type="ChEBI" id="CHEBI:18420"/>
    </cofactor>
</comment>
<feature type="binding site" evidence="17">
    <location>
        <begin position="34"/>
        <end position="37"/>
    </location>
    <ligand>
        <name>8-oxo-dGTP</name>
        <dbReference type="ChEBI" id="CHEBI:77896"/>
    </ligand>
</feature>
<dbReference type="GO" id="GO:0044715">
    <property type="term" value="F:8-oxo-dGDP phosphatase activity"/>
    <property type="evidence" value="ECO:0007669"/>
    <property type="project" value="TreeGrafter"/>
</dbReference>
<evidence type="ECO:0000256" key="18">
    <source>
        <dbReference type="PIRSR" id="PIRSR603561-2"/>
    </source>
</evidence>
<protein>
    <recommendedName>
        <fullName evidence="13">8-oxo-dGTP diphosphatase</fullName>
        <ecNumber evidence="12">3.6.1.55</ecNumber>
    </recommendedName>
    <alternativeName>
        <fullName evidence="16">7,8-dihydro-8-oxoguanine-triphosphatase</fullName>
    </alternativeName>
    <alternativeName>
        <fullName evidence="15">Mutator protein MutT</fullName>
    </alternativeName>
    <alternativeName>
        <fullName evidence="14">dGTP pyrophosphohydrolase</fullName>
    </alternativeName>
</protein>
<dbReference type="GO" id="GO:0035539">
    <property type="term" value="F:8-oxo-7,8-dihydrodeoxyguanosine triphosphate pyrophosphatase activity"/>
    <property type="evidence" value="ECO:0007669"/>
    <property type="project" value="UniProtKB-EC"/>
</dbReference>
<keyword evidence="4" id="KW-0235">DNA replication</keyword>
<organism evidence="20 21">
    <name type="scientific">Pseudoalteromonas piratica</name>
    <dbReference type="NCBI Taxonomy" id="1348114"/>
    <lineage>
        <taxon>Bacteria</taxon>
        <taxon>Pseudomonadati</taxon>
        <taxon>Pseudomonadota</taxon>
        <taxon>Gammaproteobacteria</taxon>
        <taxon>Alteromonadales</taxon>
        <taxon>Pseudoalteromonadaceae</taxon>
        <taxon>Pseudoalteromonas</taxon>
    </lineage>
</organism>
<evidence type="ECO:0000256" key="16">
    <source>
        <dbReference type="ARBA" id="ARBA00042798"/>
    </source>
</evidence>
<dbReference type="InterPro" id="IPR020084">
    <property type="entry name" value="NUDIX_hydrolase_CS"/>
</dbReference>
<evidence type="ECO:0000256" key="8">
    <source>
        <dbReference type="ARBA" id="ARBA00022842"/>
    </source>
</evidence>
<evidence type="ECO:0000256" key="17">
    <source>
        <dbReference type="PIRSR" id="PIRSR603561-1"/>
    </source>
</evidence>
<dbReference type="GO" id="GO:0006260">
    <property type="term" value="P:DNA replication"/>
    <property type="evidence" value="ECO:0007669"/>
    <property type="project" value="UniProtKB-KW"/>
</dbReference>
<feature type="binding site" evidence="17">
    <location>
        <position position="119"/>
    </location>
    <ligand>
        <name>8-oxo-dGTP</name>
        <dbReference type="ChEBI" id="CHEBI:77896"/>
    </ligand>
</feature>
<dbReference type="PANTHER" id="PTHR47707:SF1">
    <property type="entry name" value="NUDIX HYDROLASE FAMILY PROTEIN"/>
    <property type="match status" value="1"/>
</dbReference>
<evidence type="ECO:0000256" key="13">
    <source>
        <dbReference type="ARBA" id="ARBA00040794"/>
    </source>
</evidence>
<feature type="binding site" evidence="17">
    <location>
        <position position="23"/>
    </location>
    <ligand>
        <name>8-oxo-dGTP</name>
        <dbReference type="ChEBI" id="CHEBI:77896"/>
    </ligand>
</feature>
<dbReference type="GO" id="GO:0046872">
    <property type="term" value="F:metal ion binding"/>
    <property type="evidence" value="ECO:0007669"/>
    <property type="project" value="UniProtKB-KW"/>
</dbReference>
<dbReference type="CDD" id="cd03425">
    <property type="entry name" value="NUDIX_MutT_NudA_like"/>
    <property type="match status" value="1"/>
</dbReference>
<dbReference type="FunFam" id="3.90.79.10:FF:000014">
    <property type="entry name" value="8-oxo-dGTP diphosphatase MutT"/>
    <property type="match status" value="1"/>
</dbReference>
<keyword evidence="5 18" id="KW-0479">Metal-binding</keyword>
<evidence type="ECO:0000256" key="2">
    <source>
        <dbReference type="ARBA" id="ARBA00005582"/>
    </source>
</evidence>
<dbReference type="GO" id="GO:0008413">
    <property type="term" value="F:8-oxo-7,8-dihydroguanosine triphosphate pyrophosphatase activity"/>
    <property type="evidence" value="ECO:0007669"/>
    <property type="project" value="InterPro"/>
</dbReference>
<dbReference type="eggNOG" id="COG0494">
    <property type="taxonomic scope" value="Bacteria"/>
</dbReference>
<keyword evidence="21" id="KW-1185">Reference proteome</keyword>
<dbReference type="InterPro" id="IPR020476">
    <property type="entry name" value="Nudix_hydrolase"/>
</dbReference>
<evidence type="ECO:0000313" key="20">
    <source>
        <dbReference type="EMBL" id="AIY63991.1"/>
    </source>
</evidence>
<evidence type="ECO:0000256" key="15">
    <source>
        <dbReference type="ARBA" id="ARBA00041979"/>
    </source>
</evidence>
<keyword evidence="7" id="KW-0378">Hydrolase</keyword>
<dbReference type="InterPro" id="IPR000086">
    <property type="entry name" value="NUDIX_hydrolase_dom"/>
</dbReference>
<dbReference type="RefSeq" id="WP_038637853.1">
    <property type="nucleotide sequence ID" value="NZ_CP009888.1"/>
</dbReference>
<dbReference type="EC" id="3.6.1.55" evidence="12"/>
<dbReference type="PANTHER" id="PTHR47707">
    <property type="entry name" value="8-OXO-DGTP DIPHOSPHATASE"/>
    <property type="match status" value="1"/>
</dbReference>
<evidence type="ECO:0000256" key="3">
    <source>
        <dbReference type="ARBA" id="ARBA00022457"/>
    </source>
</evidence>
<dbReference type="PRINTS" id="PR00502">
    <property type="entry name" value="NUDIXFAMILY"/>
</dbReference>
<evidence type="ECO:0000256" key="5">
    <source>
        <dbReference type="ARBA" id="ARBA00022723"/>
    </source>
</evidence>
<keyword evidence="6" id="KW-0227">DNA damage</keyword>
<keyword evidence="8 18" id="KW-0460">Magnesium</keyword>
<dbReference type="STRING" id="1348114.OM33_01610"/>
<dbReference type="HOGENOM" id="CLU_037162_19_2_6"/>
<dbReference type="SUPFAM" id="SSF55811">
    <property type="entry name" value="Nudix"/>
    <property type="match status" value="1"/>
</dbReference>
<reference evidence="20 21" key="1">
    <citation type="submission" date="2014-11" db="EMBL/GenBank/DDBJ databases">
        <title>Complete Genome Sequence of Pseudoalteromonas sp. Strain OCN003 Isolated from Kaneohe Bay, Oahu, Hawaii.</title>
        <authorList>
            <person name="Beurmann S."/>
            <person name="Videau P."/>
            <person name="Ushijima B."/>
            <person name="Smith A.M."/>
            <person name="Aeby G.S."/>
            <person name="Callahan S.M."/>
            <person name="Belcaid M."/>
        </authorList>
    </citation>
    <scope>NUCLEOTIDE SEQUENCE [LARGE SCALE GENOMIC DNA]</scope>
    <source>
        <strain evidence="20 21">OCN003</strain>
    </source>
</reference>
<dbReference type="NCBIfam" id="TIGR00586">
    <property type="entry name" value="mutt"/>
    <property type="match status" value="1"/>
</dbReference>
<keyword evidence="3" id="KW-0515">Mutator protein</keyword>
<dbReference type="OrthoDB" id="9810648at2"/>
<feature type="binding site" evidence="17">
    <location>
        <position position="28"/>
    </location>
    <ligand>
        <name>8-oxo-dGTP</name>
        <dbReference type="ChEBI" id="CHEBI:77896"/>
    </ligand>
</feature>
<evidence type="ECO:0000256" key="6">
    <source>
        <dbReference type="ARBA" id="ARBA00022763"/>
    </source>
</evidence>
<evidence type="ECO:0000256" key="11">
    <source>
        <dbReference type="ARBA" id="ARBA00036904"/>
    </source>
</evidence>
<dbReference type="EMBL" id="CP009888">
    <property type="protein sequence ID" value="AIY63991.1"/>
    <property type="molecule type" value="Genomic_DNA"/>
</dbReference>
<evidence type="ECO:0000313" key="21">
    <source>
        <dbReference type="Proteomes" id="UP000030341"/>
    </source>
</evidence>
<evidence type="ECO:0000256" key="9">
    <source>
        <dbReference type="ARBA" id="ARBA00023204"/>
    </source>
</evidence>
<evidence type="ECO:0000259" key="19">
    <source>
        <dbReference type="PROSITE" id="PS51462"/>
    </source>
</evidence>
<dbReference type="Proteomes" id="UP000030341">
    <property type="component" value="Chromosome 1"/>
</dbReference>